<dbReference type="InterPro" id="IPR018376">
    <property type="entry name" value="Enoyl-CoA_hyd/isom_CS"/>
</dbReference>
<comment type="caution">
    <text evidence="6">The sequence shown here is derived from an EMBL/GenBank/DDBJ whole genome shotgun (WGS) entry which is preliminary data.</text>
</comment>
<comment type="similarity">
    <text evidence="1 4">Belongs to the enoyl-CoA hydratase/isomerase family.</text>
</comment>
<accession>A0ABV6C1X0</accession>
<organism evidence="6 7">
    <name type="scientific">Aciditerrimonas ferrireducens</name>
    <dbReference type="NCBI Taxonomy" id="667306"/>
    <lineage>
        <taxon>Bacteria</taxon>
        <taxon>Bacillati</taxon>
        <taxon>Actinomycetota</taxon>
        <taxon>Acidimicrobiia</taxon>
        <taxon>Acidimicrobiales</taxon>
        <taxon>Acidimicrobiaceae</taxon>
        <taxon>Aciditerrimonas</taxon>
    </lineage>
</organism>
<dbReference type="InterPro" id="IPR001753">
    <property type="entry name" value="Enoyl-CoA_hydra/iso"/>
</dbReference>
<evidence type="ECO:0000256" key="2">
    <source>
        <dbReference type="ARBA" id="ARBA00023098"/>
    </source>
</evidence>
<dbReference type="Gene3D" id="1.10.12.10">
    <property type="entry name" value="Lyase 2-enoyl-coa Hydratase, Chain A, domain 2"/>
    <property type="match status" value="1"/>
</dbReference>
<dbReference type="InterPro" id="IPR029045">
    <property type="entry name" value="ClpP/crotonase-like_dom_sf"/>
</dbReference>
<dbReference type="SUPFAM" id="SSF52096">
    <property type="entry name" value="ClpP/crotonase"/>
    <property type="match status" value="1"/>
</dbReference>
<protein>
    <submittedName>
        <fullName evidence="6">Enoyl-CoA hydratase/isomerase family protein</fullName>
    </submittedName>
</protein>
<dbReference type="PANTHER" id="PTHR11941">
    <property type="entry name" value="ENOYL-COA HYDRATASE-RELATED"/>
    <property type="match status" value="1"/>
</dbReference>
<evidence type="ECO:0000256" key="3">
    <source>
        <dbReference type="ARBA" id="ARBA00023239"/>
    </source>
</evidence>
<keyword evidence="2" id="KW-0443">Lipid metabolism</keyword>
<dbReference type="PROSITE" id="PS00166">
    <property type="entry name" value="ENOYL_COA_HYDRATASE"/>
    <property type="match status" value="1"/>
</dbReference>
<name>A0ABV6C1X0_9ACTN</name>
<dbReference type="PANTHER" id="PTHR11941:SF169">
    <property type="entry name" value="(7AS)-7A-METHYL-1,5-DIOXO-2,3,5,6,7,7A-HEXAHYDRO-1H-INDENE-CARBOXYL-COA HYDROLASE"/>
    <property type="match status" value="1"/>
</dbReference>
<evidence type="ECO:0000313" key="6">
    <source>
        <dbReference type="EMBL" id="MFC0081693.1"/>
    </source>
</evidence>
<feature type="region of interest" description="Disordered" evidence="5">
    <location>
        <begin position="1"/>
        <end position="23"/>
    </location>
</feature>
<dbReference type="RefSeq" id="WP_377788976.1">
    <property type="nucleotide sequence ID" value="NZ_JBHLYQ010000043.1"/>
</dbReference>
<dbReference type="Pfam" id="PF00378">
    <property type="entry name" value="ECH_1"/>
    <property type="match status" value="1"/>
</dbReference>
<keyword evidence="3" id="KW-0456">Lyase</keyword>
<evidence type="ECO:0000256" key="4">
    <source>
        <dbReference type="RuleBase" id="RU003707"/>
    </source>
</evidence>
<dbReference type="InterPro" id="IPR014748">
    <property type="entry name" value="Enoyl-CoA_hydra_C"/>
</dbReference>
<dbReference type="Proteomes" id="UP001589788">
    <property type="component" value="Unassembled WGS sequence"/>
</dbReference>
<evidence type="ECO:0000256" key="1">
    <source>
        <dbReference type="ARBA" id="ARBA00005254"/>
    </source>
</evidence>
<sequence length="276" mass="28416">MSEHPDAPAPAGPSAPGGSPPAVRVEQDGLVQIVTLNRPPHNLLGEPDLAALADALDEAATSARAVVLASEGRSFCAGANFRSEDAPDPTDAQAFRTRTAAFYAQARRIFAAPLPVVAAVHGAAIGAGFGIALACDLRVVSSQAFFQANFVTLGIHPGFGLTLTLPRLVGPGRAADLFLTGRRVAGEEAVALGLAERLVPPGQERAAALELAHQIAQGAPLALAATRRTLRRDLVELAAEAMAVELQEQAALAGTADAREGVAAVLERRAPRFGGR</sequence>
<evidence type="ECO:0000256" key="5">
    <source>
        <dbReference type="SAM" id="MobiDB-lite"/>
    </source>
</evidence>
<gene>
    <name evidence="6" type="ORF">ACFFRE_05980</name>
</gene>
<evidence type="ECO:0000313" key="7">
    <source>
        <dbReference type="Proteomes" id="UP001589788"/>
    </source>
</evidence>
<reference evidence="6 7" key="1">
    <citation type="submission" date="2024-09" db="EMBL/GenBank/DDBJ databases">
        <authorList>
            <person name="Sun Q."/>
            <person name="Mori K."/>
        </authorList>
    </citation>
    <scope>NUCLEOTIDE SEQUENCE [LARGE SCALE GENOMIC DNA]</scope>
    <source>
        <strain evidence="6 7">JCM 15389</strain>
    </source>
</reference>
<dbReference type="Gene3D" id="3.90.226.10">
    <property type="entry name" value="2-enoyl-CoA Hydratase, Chain A, domain 1"/>
    <property type="match status" value="1"/>
</dbReference>
<keyword evidence="7" id="KW-1185">Reference proteome</keyword>
<dbReference type="CDD" id="cd06558">
    <property type="entry name" value="crotonase-like"/>
    <property type="match status" value="1"/>
</dbReference>
<dbReference type="EMBL" id="JBHLYQ010000043">
    <property type="protein sequence ID" value="MFC0081693.1"/>
    <property type="molecule type" value="Genomic_DNA"/>
</dbReference>
<proteinExistence type="inferred from homology"/>